<gene>
    <name evidence="7" type="ORF">DMN91_006316</name>
    <name evidence="6" type="ORF">X777_11535</name>
</gene>
<keyword evidence="3 5" id="KW-0853">WD repeat</keyword>
<sequence length="349" mass="39064">MDHTDWEDASPISSESFRNTLLNRPPVRTKNLQFLLIHDEHNAIVGGTSMTDLFWTGALWYFNDISELDRKKAAITQELDTGVCDAVYLNENKFVVVDDSGAVQIFDIMTDNSPEQPAQFLSVAYACQHDSSALTVSLFPDKKNIITAGMDYCIKVWDLEELIATHTFHYAHTDIVTSVDVKPTCNHIAASAGLDGESLLWDVRCSKAVQVLYSKSGSQLTAVTWNTNVDHLVAIGAEDGTVMLVDVRRTDVESPDVWTKCDRGVHKLLFNPNPEKKDQLACCFNNTTVNVFDSYRELLEIYKDDGHSDFVRGLAWHKDDLFSCSWDGTVNKHVISSDDDTKSDKNNGD</sequence>
<keyword evidence="2" id="KW-0963">Cytoplasm</keyword>
<reference evidence="7 9" key="2">
    <citation type="journal article" date="2018" name="Genome Res.">
        <title>The genomic architecture and molecular evolution of ant odorant receptors.</title>
        <authorList>
            <person name="McKenzie S.K."/>
            <person name="Kronauer D.J.C."/>
        </authorList>
    </citation>
    <scope>NUCLEOTIDE SEQUENCE [LARGE SCALE GENOMIC DNA]</scope>
    <source>
        <strain evidence="7">Clonal line C1</strain>
    </source>
</reference>
<dbReference type="PROSITE" id="PS50082">
    <property type="entry name" value="WD_REPEATS_2"/>
    <property type="match status" value="2"/>
</dbReference>
<dbReference type="Gene3D" id="2.130.10.10">
    <property type="entry name" value="YVTN repeat-like/Quinoprotein amine dehydrogenase"/>
    <property type="match status" value="1"/>
</dbReference>
<evidence type="ECO:0000313" key="7">
    <source>
        <dbReference type="EMBL" id="RLU21937.1"/>
    </source>
</evidence>
<dbReference type="PANTHER" id="PTHR46853:SF1">
    <property type="entry name" value="METHYLOSOME PROTEIN 50"/>
    <property type="match status" value="1"/>
</dbReference>
<dbReference type="GO" id="GO:0034709">
    <property type="term" value="C:methylosome"/>
    <property type="evidence" value="ECO:0007669"/>
    <property type="project" value="TreeGrafter"/>
</dbReference>
<dbReference type="STRING" id="2015173.A0A026W1Z7"/>
<organism evidence="6 8">
    <name type="scientific">Ooceraea biroi</name>
    <name type="common">Clonal raider ant</name>
    <name type="synonym">Cerapachys biroi</name>
    <dbReference type="NCBI Taxonomy" id="2015173"/>
    <lineage>
        <taxon>Eukaryota</taxon>
        <taxon>Metazoa</taxon>
        <taxon>Ecdysozoa</taxon>
        <taxon>Arthropoda</taxon>
        <taxon>Hexapoda</taxon>
        <taxon>Insecta</taxon>
        <taxon>Pterygota</taxon>
        <taxon>Neoptera</taxon>
        <taxon>Endopterygota</taxon>
        <taxon>Hymenoptera</taxon>
        <taxon>Apocrita</taxon>
        <taxon>Aculeata</taxon>
        <taxon>Formicoidea</taxon>
        <taxon>Formicidae</taxon>
        <taxon>Dorylinae</taxon>
        <taxon>Ooceraea</taxon>
    </lineage>
</organism>
<evidence type="ECO:0000256" key="4">
    <source>
        <dbReference type="ARBA" id="ARBA00022737"/>
    </source>
</evidence>
<reference evidence="7" key="3">
    <citation type="submission" date="2018-07" db="EMBL/GenBank/DDBJ databases">
        <authorList>
            <person name="Mckenzie S.K."/>
            <person name="Kronauer D.J.C."/>
        </authorList>
    </citation>
    <scope>NUCLEOTIDE SEQUENCE</scope>
    <source>
        <strain evidence="7">Clonal line C1</strain>
    </source>
</reference>
<dbReference type="SUPFAM" id="SSF50978">
    <property type="entry name" value="WD40 repeat-like"/>
    <property type="match status" value="1"/>
</dbReference>
<dbReference type="InterPro" id="IPR036322">
    <property type="entry name" value="WD40_repeat_dom_sf"/>
</dbReference>
<evidence type="ECO:0000256" key="2">
    <source>
        <dbReference type="ARBA" id="ARBA00022490"/>
    </source>
</evidence>
<evidence type="ECO:0000313" key="6">
    <source>
        <dbReference type="EMBL" id="EZA50092.1"/>
    </source>
</evidence>
<evidence type="ECO:0000256" key="5">
    <source>
        <dbReference type="PROSITE-ProRule" id="PRU00221"/>
    </source>
</evidence>
<dbReference type="AlphaFoldDB" id="A0A026W1Z7"/>
<protein>
    <submittedName>
        <fullName evidence="6">Methylosome protein</fullName>
    </submittedName>
</protein>
<dbReference type="PROSITE" id="PS50294">
    <property type="entry name" value="WD_REPEATS_REGION"/>
    <property type="match status" value="1"/>
</dbReference>
<feature type="repeat" description="WD" evidence="5">
    <location>
        <begin position="169"/>
        <end position="211"/>
    </location>
</feature>
<evidence type="ECO:0000313" key="8">
    <source>
        <dbReference type="Proteomes" id="UP000053097"/>
    </source>
</evidence>
<evidence type="ECO:0000256" key="1">
    <source>
        <dbReference type="ARBA" id="ARBA00004496"/>
    </source>
</evidence>
<reference evidence="6 8" key="1">
    <citation type="journal article" date="2014" name="Curr. Biol.">
        <title>The genome of the clonal raider ant Cerapachys biroi.</title>
        <authorList>
            <person name="Oxley P.R."/>
            <person name="Ji L."/>
            <person name="Fetter-Pruneda I."/>
            <person name="McKenzie S.K."/>
            <person name="Li C."/>
            <person name="Hu H."/>
            <person name="Zhang G."/>
            <person name="Kronauer D.J."/>
        </authorList>
    </citation>
    <scope>NUCLEOTIDE SEQUENCE [LARGE SCALE GENOMIC DNA]</scope>
</reference>
<evidence type="ECO:0000256" key="3">
    <source>
        <dbReference type="ARBA" id="ARBA00022574"/>
    </source>
</evidence>
<dbReference type="InterPro" id="IPR001680">
    <property type="entry name" value="WD40_rpt"/>
</dbReference>
<evidence type="ECO:0000313" key="9">
    <source>
        <dbReference type="Proteomes" id="UP000279307"/>
    </source>
</evidence>
<dbReference type="EMBL" id="KK107485">
    <property type="protein sequence ID" value="EZA50092.1"/>
    <property type="molecule type" value="Genomic_DNA"/>
</dbReference>
<dbReference type="EMBL" id="QOIP01000006">
    <property type="protein sequence ID" value="RLU21937.1"/>
    <property type="molecule type" value="Genomic_DNA"/>
</dbReference>
<dbReference type="InterPro" id="IPR015943">
    <property type="entry name" value="WD40/YVTN_repeat-like_dom_sf"/>
</dbReference>
<feature type="repeat" description="WD" evidence="5">
    <location>
        <begin position="126"/>
        <end position="167"/>
    </location>
</feature>
<dbReference type="OMA" id="QMGCNAS"/>
<dbReference type="InterPro" id="IPR052139">
    <property type="entry name" value="Methylosome_Comp_WDR77"/>
</dbReference>
<dbReference type="InterPro" id="IPR019775">
    <property type="entry name" value="WD40_repeat_CS"/>
</dbReference>
<dbReference type="GO" id="GO:0007309">
    <property type="term" value="P:oocyte axis specification"/>
    <property type="evidence" value="ECO:0007669"/>
    <property type="project" value="TreeGrafter"/>
</dbReference>
<proteinExistence type="predicted"/>
<dbReference type="PANTHER" id="PTHR46853">
    <property type="entry name" value="METHYLOSOME PROTEIN 50"/>
    <property type="match status" value="1"/>
</dbReference>
<comment type="subcellular location">
    <subcellularLocation>
        <location evidence="1">Cytoplasm</location>
    </subcellularLocation>
</comment>
<dbReference type="Proteomes" id="UP000053097">
    <property type="component" value="Unassembled WGS sequence"/>
</dbReference>
<dbReference type="Proteomes" id="UP000279307">
    <property type="component" value="Chromosome 6"/>
</dbReference>
<dbReference type="Pfam" id="PF00400">
    <property type="entry name" value="WD40"/>
    <property type="match status" value="3"/>
</dbReference>
<keyword evidence="8" id="KW-1185">Reference proteome</keyword>
<keyword evidence="4" id="KW-0677">Repeat</keyword>
<name>A0A026W1Z7_OOCBI</name>
<accession>A0A026W1Z7</accession>
<dbReference type="OrthoDB" id="10260946at2759"/>
<dbReference type="SMART" id="SM00320">
    <property type="entry name" value="WD40"/>
    <property type="match status" value="5"/>
</dbReference>
<dbReference type="PROSITE" id="PS00678">
    <property type="entry name" value="WD_REPEATS_1"/>
    <property type="match status" value="2"/>
</dbReference>